<dbReference type="PANTHER" id="PTHR47074:SF11">
    <property type="entry name" value="REVERSE TRANSCRIPTASE-LIKE PROTEIN"/>
    <property type="match status" value="1"/>
</dbReference>
<dbReference type="OrthoDB" id="671887at2759"/>
<gene>
    <name evidence="2" type="ORF">FCM35_KLT07635</name>
</gene>
<feature type="domain" description="RNase H type-1" evidence="1">
    <location>
        <begin position="85"/>
        <end position="209"/>
    </location>
</feature>
<evidence type="ECO:0000313" key="3">
    <source>
        <dbReference type="Proteomes" id="UP000623129"/>
    </source>
</evidence>
<evidence type="ECO:0000313" key="2">
    <source>
        <dbReference type="EMBL" id="KAF3327517.1"/>
    </source>
</evidence>
<dbReference type="PANTHER" id="PTHR47074">
    <property type="entry name" value="BNAC02G40300D PROTEIN"/>
    <property type="match status" value="1"/>
</dbReference>
<dbReference type="EMBL" id="SWLB01000017">
    <property type="protein sequence ID" value="KAF3327517.1"/>
    <property type="molecule type" value="Genomic_DNA"/>
</dbReference>
<keyword evidence="3" id="KW-1185">Reference proteome</keyword>
<dbReference type="SUPFAM" id="SSF53098">
    <property type="entry name" value="Ribonuclease H-like"/>
    <property type="match status" value="1"/>
</dbReference>
<organism evidence="2 3">
    <name type="scientific">Carex littledalei</name>
    <dbReference type="NCBI Taxonomy" id="544730"/>
    <lineage>
        <taxon>Eukaryota</taxon>
        <taxon>Viridiplantae</taxon>
        <taxon>Streptophyta</taxon>
        <taxon>Embryophyta</taxon>
        <taxon>Tracheophyta</taxon>
        <taxon>Spermatophyta</taxon>
        <taxon>Magnoliopsida</taxon>
        <taxon>Liliopsida</taxon>
        <taxon>Poales</taxon>
        <taxon>Cyperaceae</taxon>
        <taxon>Cyperoideae</taxon>
        <taxon>Cariceae</taxon>
        <taxon>Carex</taxon>
        <taxon>Carex subgen. Euthyceras</taxon>
    </lineage>
</organism>
<dbReference type="InterPro" id="IPR052929">
    <property type="entry name" value="RNase_H-like_EbsB-rel"/>
</dbReference>
<protein>
    <recommendedName>
        <fullName evidence="1">RNase H type-1 domain-containing protein</fullName>
    </recommendedName>
</protein>
<sequence>MNLSETVLMINDALDSDQIMDFCNIMWELWKARNEEVIGGKKIPPPEILNKASSIQRSINQQATTAILREGQPMTVPAGVRVILTDGSWDPNHGAGTGLAVYNRRGDLVFVQYGKGDAADAFHAEAEALLAALCYVQGASQEGRFYLYTDCKVLHTAVYEKQIQNLPSWQAAETVKRCSILQQNMENRVIVQHITRAALTTPHALANWARRSRKNEAGTPLQCQIAHLDVKHNLDEHFFTLQ</sequence>
<dbReference type="Proteomes" id="UP000623129">
    <property type="component" value="Unassembled WGS sequence"/>
</dbReference>
<dbReference type="InterPro" id="IPR036397">
    <property type="entry name" value="RNaseH_sf"/>
</dbReference>
<evidence type="ECO:0000259" key="1">
    <source>
        <dbReference type="Pfam" id="PF13456"/>
    </source>
</evidence>
<dbReference type="Pfam" id="PF13456">
    <property type="entry name" value="RVT_3"/>
    <property type="match status" value="1"/>
</dbReference>
<accession>A0A833QU85</accession>
<name>A0A833QU85_9POAL</name>
<dbReference type="AlphaFoldDB" id="A0A833QU85"/>
<dbReference type="Gene3D" id="3.30.420.10">
    <property type="entry name" value="Ribonuclease H-like superfamily/Ribonuclease H"/>
    <property type="match status" value="1"/>
</dbReference>
<dbReference type="InterPro" id="IPR002156">
    <property type="entry name" value="RNaseH_domain"/>
</dbReference>
<comment type="caution">
    <text evidence="2">The sequence shown here is derived from an EMBL/GenBank/DDBJ whole genome shotgun (WGS) entry which is preliminary data.</text>
</comment>
<dbReference type="GO" id="GO:0003676">
    <property type="term" value="F:nucleic acid binding"/>
    <property type="evidence" value="ECO:0007669"/>
    <property type="project" value="InterPro"/>
</dbReference>
<dbReference type="GO" id="GO:0004523">
    <property type="term" value="F:RNA-DNA hybrid ribonuclease activity"/>
    <property type="evidence" value="ECO:0007669"/>
    <property type="project" value="InterPro"/>
</dbReference>
<proteinExistence type="predicted"/>
<dbReference type="InterPro" id="IPR012337">
    <property type="entry name" value="RNaseH-like_sf"/>
</dbReference>
<reference evidence="2" key="1">
    <citation type="submission" date="2020-01" db="EMBL/GenBank/DDBJ databases">
        <title>Genome sequence of Kobresia littledalei, the first chromosome-level genome in the family Cyperaceae.</title>
        <authorList>
            <person name="Qu G."/>
        </authorList>
    </citation>
    <scope>NUCLEOTIDE SEQUENCE</scope>
    <source>
        <strain evidence="2">C.B.Clarke</strain>
        <tissue evidence="2">Leaf</tissue>
    </source>
</reference>